<protein>
    <recommendedName>
        <fullName evidence="2">Phage gp6-like head-tail connector protein</fullName>
    </recommendedName>
</protein>
<sequence length="192" mass="20153">MSTTPTFSADDLLADPSDLAVRLDDLTASDAIVLNALKRLSARFRSATDNQITAVTGATITVSGRGNSSLLLPVRPITALTSVTVSGLEYVEGYDFVVGYAAGILRRDFGWPDGLDNIVVVCDHGYATVPQDIQDAILDMAEVYCNMSAGIESVTTGSESVKIANSLINGGSLGSWNEVIAKYTIGGNGDRS</sequence>
<accession>A0AA96FC16</accession>
<evidence type="ECO:0008006" key="2">
    <source>
        <dbReference type="Google" id="ProtNLM"/>
    </source>
</evidence>
<dbReference type="KEGG" id="dcp:RN607_00685"/>
<gene>
    <name evidence="1" type="ORF">RN607_00685</name>
</gene>
<evidence type="ECO:0000313" key="1">
    <source>
        <dbReference type="EMBL" id="WNM27549.1"/>
    </source>
</evidence>
<dbReference type="EMBL" id="CP134880">
    <property type="protein sequence ID" value="WNM27549.1"/>
    <property type="molecule type" value="Genomic_DNA"/>
</dbReference>
<dbReference type="RefSeq" id="WP_313543632.1">
    <property type="nucleotide sequence ID" value="NZ_CP134880.1"/>
</dbReference>
<dbReference type="AlphaFoldDB" id="A0AA96FC16"/>
<proteinExistence type="predicted"/>
<dbReference type="Proteomes" id="UP001303408">
    <property type="component" value="Chromosome"/>
</dbReference>
<reference evidence="1" key="1">
    <citation type="submission" date="2023-09" db="EMBL/GenBank/DDBJ databases">
        <title>Demequina sp. a novel bacteria isolated from Capsicum annuum.</title>
        <authorList>
            <person name="Humaira Z."/>
            <person name="Lee J."/>
            <person name="Cho D."/>
        </authorList>
    </citation>
    <scope>NUCLEOTIDE SEQUENCE</scope>
    <source>
        <strain evidence="1">PMTSA13</strain>
    </source>
</reference>
<organism evidence="1">
    <name type="scientific">Demequina capsici</name>
    <dbReference type="NCBI Taxonomy" id="3075620"/>
    <lineage>
        <taxon>Bacteria</taxon>
        <taxon>Bacillati</taxon>
        <taxon>Actinomycetota</taxon>
        <taxon>Actinomycetes</taxon>
        <taxon>Micrococcales</taxon>
        <taxon>Demequinaceae</taxon>
        <taxon>Demequina</taxon>
    </lineage>
</organism>
<name>A0AA96FC16_9MICO</name>